<keyword evidence="1 10" id="KW-0963">Cytoplasm</keyword>
<evidence type="ECO:0000256" key="10">
    <source>
        <dbReference type="HAMAP-Rule" id="MF_02019"/>
    </source>
</evidence>
<evidence type="ECO:0000256" key="4">
    <source>
        <dbReference type="ARBA" id="ARBA00022741"/>
    </source>
</evidence>
<dbReference type="InterPro" id="IPR035911">
    <property type="entry name" value="MurE/MurF_N"/>
</dbReference>
<evidence type="ECO:0000259" key="12">
    <source>
        <dbReference type="Pfam" id="PF01225"/>
    </source>
</evidence>
<keyword evidence="9 10" id="KW-0961">Cell wall biogenesis/degradation</keyword>
<dbReference type="EMBL" id="JACRTB010000002">
    <property type="protein sequence ID" value="MBC8575051.1"/>
    <property type="molecule type" value="Genomic_DNA"/>
</dbReference>
<evidence type="ECO:0000259" key="14">
    <source>
        <dbReference type="Pfam" id="PF08245"/>
    </source>
</evidence>
<dbReference type="InterPro" id="IPR000713">
    <property type="entry name" value="Mur_ligase_N"/>
</dbReference>
<dbReference type="RefSeq" id="WP_262398815.1">
    <property type="nucleotide sequence ID" value="NZ_JACRTB010000002.1"/>
</dbReference>
<dbReference type="EC" id="6.3.2.10" evidence="10 11"/>
<dbReference type="Proteomes" id="UP000658131">
    <property type="component" value="Unassembled WGS sequence"/>
</dbReference>
<keyword evidence="16" id="KW-1185">Reference proteome</keyword>
<dbReference type="Pfam" id="PF08245">
    <property type="entry name" value="Mur_ligase_M"/>
    <property type="match status" value="1"/>
</dbReference>
<dbReference type="HAMAP" id="MF_02019">
    <property type="entry name" value="MurF"/>
    <property type="match status" value="1"/>
</dbReference>
<dbReference type="Gene3D" id="3.40.1190.10">
    <property type="entry name" value="Mur-like, catalytic domain"/>
    <property type="match status" value="1"/>
</dbReference>
<gene>
    <name evidence="10" type="primary">murF</name>
    <name evidence="15" type="ORF">H8717_01310</name>
</gene>
<comment type="catalytic activity">
    <reaction evidence="10 11">
        <text>D-alanyl-D-alanine + UDP-N-acetyl-alpha-D-muramoyl-L-alanyl-gamma-D-glutamyl-meso-2,6-diaminopimelate + ATP = UDP-N-acetyl-alpha-D-muramoyl-L-alanyl-gamma-D-glutamyl-meso-2,6-diaminopimeloyl-D-alanyl-D-alanine + ADP + phosphate + H(+)</text>
        <dbReference type="Rhea" id="RHEA:28374"/>
        <dbReference type="ChEBI" id="CHEBI:15378"/>
        <dbReference type="ChEBI" id="CHEBI:30616"/>
        <dbReference type="ChEBI" id="CHEBI:43474"/>
        <dbReference type="ChEBI" id="CHEBI:57822"/>
        <dbReference type="ChEBI" id="CHEBI:61386"/>
        <dbReference type="ChEBI" id="CHEBI:83905"/>
        <dbReference type="ChEBI" id="CHEBI:456216"/>
        <dbReference type="EC" id="6.3.2.10"/>
    </reaction>
</comment>
<keyword evidence="3 10" id="KW-0132">Cell division</keyword>
<dbReference type="InterPro" id="IPR005863">
    <property type="entry name" value="UDP-N-AcMur_synth"/>
</dbReference>
<dbReference type="Pfam" id="PF01225">
    <property type="entry name" value="Mur_ligase"/>
    <property type="match status" value="1"/>
</dbReference>
<dbReference type="Gene3D" id="3.40.1390.10">
    <property type="entry name" value="MurE/MurF, N-terminal domain"/>
    <property type="match status" value="1"/>
</dbReference>
<name>A0ABR7NF65_9FIRM</name>
<comment type="caution">
    <text evidence="15">The sequence shown here is derived from an EMBL/GenBank/DDBJ whole genome shotgun (WGS) entry which is preliminary data.</text>
</comment>
<keyword evidence="8 10" id="KW-0131">Cell cycle</keyword>
<evidence type="ECO:0000256" key="6">
    <source>
        <dbReference type="ARBA" id="ARBA00022960"/>
    </source>
</evidence>
<dbReference type="PANTHER" id="PTHR43024:SF1">
    <property type="entry name" value="UDP-N-ACETYLMURAMOYL-TRIPEPTIDE--D-ALANYL-D-ALANINE LIGASE"/>
    <property type="match status" value="1"/>
</dbReference>
<keyword evidence="6 10" id="KW-0133">Cell shape</keyword>
<evidence type="ECO:0000313" key="15">
    <source>
        <dbReference type="EMBL" id="MBC8575051.1"/>
    </source>
</evidence>
<comment type="pathway">
    <text evidence="10 11">Cell wall biogenesis; peptidoglycan biosynthesis.</text>
</comment>
<comment type="function">
    <text evidence="10 11">Involved in cell wall formation. Catalyzes the final step in the synthesis of UDP-N-acetylmuramoyl-pentapeptide, the precursor of murein.</text>
</comment>
<comment type="similarity">
    <text evidence="10">Belongs to the MurCDEF family. MurF subfamily.</text>
</comment>
<evidence type="ECO:0000259" key="13">
    <source>
        <dbReference type="Pfam" id="PF02875"/>
    </source>
</evidence>
<dbReference type="SUPFAM" id="SSF53244">
    <property type="entry name" value="MurD-like peptide ligases, peptide-binding domain"/>
    <property type="match status" value="1"/>
</dbReference>
<dbReference type="GO" id="GO:0016874">
    <property type="term" value="F:ligase activity"/>
    <property type="evidence" value="ECO:0007669"/>
    <property type="project" value="UniProtKB-KW"/>
</dbReference>
<reference evidence="15 16" key="1">
    <citation type="submission" date="2020-08" db="EMBL/GenBank/DDBJ databases">
        <title>Genome public.</title>
        <authorList>
            <person name="Liu C."/>
            <person name="Sun Q."/>
        </authorList>
    </citation>
    <scope>NUCLEOTIDE SEQUENCE [LARGE SCALE GENOMIC DNA]</scope>
    <source>
        <strain evidence="15 16">BX1</strain>
    </source>
</reference>
<proteinExistence type="inferred from homology"/>
<accession>A0ABR7NF65</accession>
<evidence type="ECO:0000256" key="11">
    <source>
        <dbReference type="RuleBase" id="RU004136"/>
    </source>
</evidence>
<feature type="domain" description="Mur ligase N-terminal catalytic" evidence="12">
    <location>
        <begin position="21"/>
        <end position="66"/>
    </location>
</feature>
<keyword evidence="7 10" id="KW-0573">Peptidoglycan synthesis</keyword>
<dbReference type="Gene3D" id="3.90.190.20">
    <property type="entry name" value="Mur ligase, C-terminal domain"/>
    <property type="match status" value="1"/>
</dbReference>
<evidence type="ECO:0000256" key="7">
    <source>
        <dbReference type="ARBA" id="ARBA00022984"/>
    </source>
</evidence>
<feature type="domain" description="Mur ligase central" evidence="14">
    <location>
        <begin position="103"/>
        <end position="289"/>
    </location>
</feature>
<dbReference type="InterPro" id="IPR004101">
    <property type="entry name" value="Mur_ligase_C"/>
</dbReference>
<keyword evidence="5 10" id="KW-0067">ATP-binding</keyword>
<sequence length="454" mass="48366">MRLSEIAGAVGSSVSFDAPVRSVVTDSRKACAGTVFVAIRGEALDGNDFAAQALANGAEAAVVERRIPGADPARCIIVPDGKRALIKIGGAYRGRFQIPFVGVTGSVGKTTTKEFIHAVLSAKYHTLKNEGNQNNEIGVPNTLFNLTPRHEAAVIEMGMSGFGEIRDLTLAVRPSVGVITSIGVSHIEMLGSRENILKAKLELLEGMPDGAPLLLCGDNDLLAAVRSDRLRVCLYGMENQDCQIRAVNVEQHGEDSTSFVIASPWGSHAASIPIIGRHNVLDALAAFGTGCLLGIEPAAAAAALSSYRSTGMRQKQVPWHGATIVEDCYNCSPDSLRAAALTLAAYPCRGKRVLVLSDMLELGENASAMHRECGAFIARQEIDLLMACGPLSSDTVEGADRAGMERCCHYPDQSSMAEALLHAIRPGDVVWFKASRGMKLEDVIHTLYRKGESL</sequence>
<dbReference type="SUPFAM" id="SSF53623">
    <property type="entry name" value="MurD-like peptide ligases, catalytic domain"/>
    <property type="match status" value="1"/>
</dbReference>
<comment type="subcellular location">
    <subcellularLocation>
        <location evidence="10 11">Cytoplasm</location>
    </subcellularLocation>
</comment>
<organism evidence="15 16">
    <name type="scientific">Yanshouia hominis</name>
    <dbReference type="NCBI Taxonomy" id="2763673"/>
    <lineage>
        <taxon>Bacteria</taxon>
        <taxon>Bacillati</taxon>
        <taxon>Bacillota</taxon>
        <taxon>Clostridia</taxon>
        <taxon>Eubacteriales</taxon>
        <taxon>Oscillospiraceae</taxon>
        <taxon>Yanshouia</taxon>
    </lineage>
</organism>
<evidence type="ECO:0000256" key="9">
    <source>
        <dbReference type="ARBA" id="ARBA00023316"/>
    </source>
</evidence>
<dbReference type="InterPro" id="IPR013221">
    <property type="entry name" value="Mur_ligase_cen"/>
</dbReference>
<feature type="domain" description="Mur ligase C-terminal" evidence="13">
    <location>
        <begin position="320"/>
        <end position="436"/>
    </location>
</feature>
<keyword evidence="4 10" id="KW-0547">Nucleotide-binding</keyword>
<evidence type="ECO:0000256" key="1">
    <source>
        <dbReference type="ARBA" id="ARBA00022490"/>
    </source>
</evidence>
<dbReference type="InterPro" id="IPR036615">
    <property type="entry name" value="Mur_ligase_C_dom_sf"/>
</dbReference>
<evidence type="ECO:0000313" key="16">
    <source>
        <dbReference type="Proteomes" id="UP000658131"/>
    </source>
</evidence>
<evidence type="ECO:0000256" key="3">
    <source>
        <dbReference type="ARBA" id="ARBA00022618"/>
    </source>
</evidence>
<dbReference type="PANTHER" id="PTHR43024">
    <property type="entry name" value="UDP-N-ACETYLMURAMOYL-TRIPEPTIDE--D-ALANYL-D-ALANINE LIGASE"/>
    <property type="match status" value="1"/>
</dbReference>
<dbReference type="SUPFAM" id="SSF63418">
    <property type="entry name" value="MurE/MurF N-terminal domain"/>
    <property type="match status" value="1"/>
</dbReference>
<evidence type="ECO:0000256" key="5">
    <source>
        <dbReference type="ARBA" id="ARBA00022840"/>
    </source>
</evidence>
<feature type="binding site" evidence="10">
    <location>
        <begin position="105"/>
        <end position="111"/>
    </location>
    <ligand>
        <name>ATP</name>
        <dbReference type="ChEBI" id="CHEBI:30616"/>
    </ligand>
</feature>
<protein>
    <recommendedName>
        <fullName evidence="10 11">UDP-N-acetylmuramoyl-tripeptide--D-alanyl-D-alanine ligase</fullName>
        <ecNumber evidence="10 11">6.3.2.10</ecNumber>
    </recommendedName>
    <alternativeName>
        <fullName evidence="10">D-alanyl-D-alanine-adding enzyme</fullName>
    </alternativeName>
</protein>
<dbReference type="Pfam" id="PF02875">
    <property type="entry name" value="Mur_ligase_C"/>
    <property type="match status" value="1"/>
</dbReference>
<evidence type="ECO:0000256" key="8">
    <source>
        <dbReference type="ARBA" id="ARBA00023306"/>
    </source>
</evidence>
<keyword evidence="2 10" id="KW-0436">Ligase</keyword>
<dbReference type="InterPro" id="IPR036565">
    <property type="entry name" value="Mur-like_cat_sf"/>
</dbReference>
<evidence type="ECO:0000256" key="2">
    <source>
        <dbReference type="ARBA" id="ARBA00022598"/>
    </source>
</evidence>
<dbReference type="InterPro" id="IPR051046">
    <property type="entry name" value="MurCDEF_CellWall_CoF430Synth"/>
</dbReference>
<dbReference type="NCBIfam" id="TIGR01143">
    <property type="entry name" value="murF"/>
    <property type="match status" value="1"/>
</dbReference>